<dbReference type="Proteomes" id="UP000185490">
    <property type="component" value="Chromosome"/>
</dbReference>
<feature type="domain" description="Tm0771-like C-terminal" evidence="1">
    <location>
        <begin position="184"/>
        <end position="255"/>
    </location>
</feature>
<dbReference type="PANTHER" id="PTHR11669">
    <property type="entry name" value="REPLICATION FACTOR C / DNA POLYMERASE III GAMMA-TAU SUBUNIT"/>
    <property type="match status" value="1"/>
</dbReference>
<dbReference type="RefSeq" id="WP_012058089.1">
    <property type="nucleotide sequence ID" value="NZ_CP007389.1"/>
</dbReference>
<organism evidence="2 3">
    <name type="scientific">Thermosipho melanesiensis</name>
    <dbReference type="NCBI Taxonomy" id="46541"/>
    <lineage>
        <taxon>Bacteria</taxon>
        <taxon>Thermotogati</taxon>
        <taxon>Thermotogota</taxon>
        <taxon>Thermotogae</taxon>
        <taxon>Thermotogales</taxon>
        <taxon>Fervidobacteriaceae</taxon>
        <taxon>Thermosipho</taxon>
    </lineage>
</organism>
<dbReference type="EMBL" id="CP007389">
    <property type="protein sequence ID" value="APT74753.1"/>
    <property type="molecule type" value="Genomic_DNA"/>
</dbReference>
<dbReference type="PANTHER" id="PTHR11669:SF8">
    <property type="entry name" value="DNA POLYMERASE III SUBUNIT DELTA"/>
    <property type="match status" value="1"/>
</dbReference>
<dbReference type="InterPro" id="IPR054510">
    <property type="entry name" value="Tm0771-like_C"/>
</dbReference>
<evidence type="ECO:0000313" key="3">
    <source>
        <dbReference type="Proteomes" id="UP000185490"/>
    </source>
</evidence>
<gene>
    <name evidence="2" type="ORF">BW47_09980</name>
</gene>
<reference evidence="2 3" key="1">
    <citation type="submission" date="2014-02" db="EMBL/GenBank/DDBJ databases">
        <title>Diversity of Thermotogales isolates from hydrothermal vents.</title>
        <authorList>
            <person name="Haverkamp T.H.A."/>
            <person name="Lossouarn J."/>
            <person name="Geslin C."/>
            <person name="Nesbo C.L."/>
        </authorList>
    </citation>
    <scope>NUCLEOTIDE SEQUENCE [LARGE SCALE GENOMIC DNA]</scope>
    <source>
        <strain evidence="2 3">431</strain>
    </source>
</reference>
<protein>
    <submittedName>
        <fullName evidence="2">DNA polymerase III subunit gamma/tau</fullName>
    </submittedName>
</protein>
<sequence>MIEKVIKEYSGFSIAIVGDNNSYLKKKIFDMVIDVANGDIQRYLVIEQSNIKIDDVRKIQEFLSFSVDSGKKIVVLFDAEKMLPEAENSMLKILEEPPEYALIILVTTSWNSLYPTIRSRLQKFVLNVPKDRIRELESVIQRKLYLEFPDDFEKIKNLDFEMVEDGKTSDYYYSLYVKLKEALLEKEKFLGFLGEISKIKDFEFLKLLSKISLWICEEFEVDYSVAKEISRILSSKVANYNYELTYYFILLSLKDAIKKD</sequence>
<name>A0ABM6GGG6_9BACT</name>
<accession>A0ABM6GGG6</accession>
<dbReference type="InterPro" id="IPR050238">
    <property type="entry name" value="DNA_Rep/Repair_Clamp_Loader"/>
</dbReference>
<keyword evidence="3" id="KW-1185">Reference proteome</keyword>
<evidence type="ECO:0000259" key="1">
    <source>
        <dbReference type="Pfam" id="PF22227"/>
    </source>
</evidence>
<dbReference type="InterPro" id="IPR027417">
    <property type="entry name" value="P-loop_NTPase"/>
</dbReference>
<evidence type="ECO:0000313" key="2">
    <source>
        <dbReference type="EMBL" id="APT74753.1"/>
    </source>
</evidence>
<dbReference type="Gene3D" id="3.40.50.300">
    <property type="entry name" value="P-loop containing nucleotide triphosphate hydrolases"/>
    <property type="match status" value="1"/>
</dbReference>
<dbReference type="Pfam" id="PF13177">
    <property type="entry name" value="DNA_pol3_delta2"/>
    <property type="match status" value="1"/>
</dbReference>
<proteinExistence type="predicted"/>
<dbReference type="Pfam" id="PF22227">
    <property type="entry name" value="DNA_pol3_gamma_R_C"/>
    <property type="match status" value="1"/>
</dbReference>
<dbReference type="SUPFAM" id="SSF52540">
    <property type="entry name" value="P-loop containing nucleoside triphosphate hydrolases"/>
    <property type="match status" value="1"/>
</dbReference>